<dbReference type="PANTHER" id="PTHR40078">
    <property type="entry name" value="INTEGRAL MEMBRANE PROTEIN-RELATED"/>
    <property type="match status" value="1"/>
</dbReference>
<dbReference type="RefSeq" id="WP_160547581.1">
    <property type="nucleotide sequence ID" value="NZ_JBHLUU010000027.1"/>
</dbReference>
<dbReference type="InterPro" id="IPR038750">
    <property type="entry name" value="YczE/YyaS-like"/>
</dbReference>
<dbReference type="Proteomes" id="UP001589738">
    <property type="component" value="Unassembled WGS sequence"/>
</dbReference>
<accession>A0ABV6KQB1</accession>
<gene>
    <name evidence="2" type="ORF">ACFFHF_09615</name>
</gene>
<feature type="transmembrane region" description="Helical" evidence="1">
    <location>
        <begin position="77"/>
        <end position="95"/>
    </location>
</feature>
<reference evidence="2 3" key="1">
    <citation type="submission" date="2024-09" db="EMBL/GenBank/DDBJ databases">
        <authorList>
            <person name="Sun Q."/>
            <person name="Mori K."/>
        </authorList>
    </citation>
    <scope>NUCLEOTIDE SEQUENCE [LARGE SCALE GENOMIC DNA]</scope>
    <source>
        <strain evidence="2 3">CGMCC 1.9126</strain>
    </source>
</reference>
<organism evidence="2 3">
    <name type="scientific">Robertmurraya beringensis</name>
    <dbReference type="NCBI Taxonomy" id="641660"/>
    <lineage>
        <taxon>Bacteria</taxon>
        <taxon>Bacillati</taxon>
        <taxon>Bacillota</taxon>
        <taxon>Bacilli</taxon>
        <taxon>Bacillales</taxon>
        <taxon>Bacillaceae</taxon>
        <taxon>Robertmurraya</taxon>
    </lineage>
</organism>
<dbReference type="Pfam" id="PF19700">
    <property type="entry name" value="DUF6198"/>
    <property type="match status" value="1"/>
</dbReference>
<evidence type="ECO:0000313" key="3">
    <source>
        <dbReference type="Proteomes" id="UP001589738"/>
    </source>
</evidence>
<feature type="transmembrane region" description="Helical" evidence="1">
    <location>
        <begin position="183"/>
        <end position="199"/>
    </location>
</feature>
<feature type="transmembrane region" description="Helical" evidence="1">
    <location>
        <begin position="107"/>
        <end position="137"/>
    </location>
</feature>
<keyword evidence="1" id="KW-0812">Transmembrane</keyword>
<feature type="transmembrane region" description="Helical" evidence="1">
    <location>
        <begin position="158"/>
        <end position="177"/>
    </location>
</feature>
<name>A0ABV6KQB1_9BACI</name>
<keyword evidence="1" id="KW-1133">Transmembrane helix</keyword>
<proteinExistence type="predicted"/>
<evidence type="ECO:0000256" key="1">
    <source>
        <dbReference type="SAM" id="Phobius"/>
    </source>
</evidence>
<keyword evidence="3" id="KW-1185">Reference proteome</keyword>
<keyword evidence="1" id="KW-0472">Membrane</keyword>
<protein>
    <submittedName>
        <fullName evidence="2">YitT family protein</fullName>
    </submittedName>
</protein>
<evidence type="ECO:0000313" key="2">
    <source>
        <dbReference type="EMBL" id="MFC0475506.1"/>
    </source>
</evidence>
<feature type="transmembrane region" description="Helical" evidence="1">
    <location>
        <begin position="36"/>
        <end position="56"/>
    </location>
</feature>
<dbReference type="PANTHER" id="PTHR40078:SF1">
    <property type="entry name" value="INTEGRAL MEMBRANE PROTEIN"/>
    <property type="match status" value="1"/>
</dbReference>
<comment type="caution">
    <text evidence="2">The sequence shown here is derived from an EMBL/GenBank/DDBJ whole genome shotgun (WGS) entry which is preliminary data.</text>
</comment>
<dbReference type="EMBL" id="JBHLUU010000027">
    <property type="protein sequence ID" value="MFC0475506.1"/>
    <property type="molecule type" value="Genomic_DNA"/>
</dbReference>
<sequence length="228" mass="25318">MKQIKIMFLLLLIILSVGIAASLSLKVSVGVGAYDALAQSISFLSGIKVGTIGMIFNSSCIVGQMILLRKGFKIRHLLQLPLTILIGVVINFFFYEVWGSITIDSYILRVILLIAALTMVAFALAIMLVLDVVTFPLEGFCMTLSKKTKWKFVYIRQSVDLLCILLVVLLTFGFSLSLTIREGTVIGMLLMGPLIGFFMKKIQPVLRKYDLINEEEEMVANKDSVKVV</sequence>